<organism evidence="2 3">
    <name type="scientific">Rhizobium leguminosarum</name>
    <dbReference type="NCBI Taxonomy" id="384"/>
    <lineage>
        <taxon>Bacteria</taxon>
        <taxon>Pseudomonadati</taxon>
        <taxon>Pseudomonadota</taxon>
        <taxon>Alphaproteobacteria</taxon>
        <taxon>Hyphomicrobiales</taxon>
        <taxon>Rhizobiaceae</taxon>
        <taxon>Rhizobium/Agrobacterium group</taxon>
        <taxon>Rhizobium</taxon>
    </lineage>
</organism>
<proteinExistence type="predicted"/>
<protein>
    <submittedName>
        <fullName evidence="2">Uncharacterized protein</fullName>
    </submittedName>
</protein>
<reference evidence="2 3" key="1">
    <citation type="submission" date="2020-07" db="EMBL/GenBank/DDBJ databases">
        <title>Genomic Encyclopedia of Type Strains, Phase IV (KMG-V): Genome sequencing to study the core and pangenomes of soil and plant-associated prokaryotes.</title>
        <authorList>
            <person name="Whitman W."/>
        </authorList>
    </citation>
    <scope>NUCLEOTIDE SEQUENCE [LARGE SCALE GENOMIC DNA]</scope>
    <source>
        <strain evidence="2 3">SEMIA 4052</strain>
    </source>
</reference>
<accession>A0A7Z0E3Y5</accession>
<evidence type="ECO:0000313" key="3">
    <source>
        <dbReference type="Proteomes" id="UP000535276"/>
    </source>
</evidence>
<sequence length="78" mass="8754">MNLPQQQTHLCCGRIRIGADVFLASRFETLADLERCVARQSLNVPKRQPAADQQVEEDGSADDQDELCPKAYACRSFQ</sequence>
<dbReference type="EMBL" id="JACBZV010000012">
    <property type="protein sequence ID" value="NYJ14577.1"/>
    <property type="molecule type" value="Genomic_DNA"/>
</dbReference>
<dbReference type="Proteomes" id="UP000535276">
    <property type="component" value="Unassembled WGS sequence"/>
</dbReference>
<evidence type="ECO:0000313" key="2">
    <source>
        <dbReference type="EMBL" id="NYJ14577.1"/>
    </source>
</evidence>
<feature type="compositionally biased region" description="Acidic residues" evidence="1">
    <location>
        <begin position="54"/>
        <end position="64"/>
    </location>
</feature>
<name>A0A7Z0E3Y5_RHILE</name>
<evidence type="ECO:0000256" key="1">
    <source>
        <dbReference type="SAM" id="MobiDB-lite"/>
    </source>
</evidence>
<feature type="region of interest" description="Disordered" evidence="1">
    <location>
        <begin position="44"/>
        <end position="64"/>
    </location>
</feature>
<comment type="caution">
    <text evidence="2">The sequence shown here is derived from an EMBL/GenBank/DDBJ whole genome shotgun (WGS) entry which is preliminary data.</text>
</comment>
<gene>
    <name evidence="2" type="ORF">GGI64_005670</name>
</gene>
<dbReference type="AlphaFoldDB" id="A0A7Z0E3Y5"/>